<dbReference type="HOGENOM" id="CLU_3078151_0_0_4"/>
<sequence length="52" mass="6329">MLMLGMSFRERESEGKHGPRYERRNIKMIGLRKCNKLDIIYQQWKVFPNLCL</sequence>
<keyword evidence="2" id="KW-1185">Reference proteome</keyword>
<dbReference type="AlphaFoldDB" id="Q7NWL4"/>
<evidence type="ECO:0000313" key="1">
    <source>
        <dbReference type="EMBL" id="AAQ59641.1"/>
    </source>
</evidence>
<dbReference type="EMBL" id="AE016825">
    <property type="protein sequence ID" value="AAQ59641.1"/>
    <property type="molecule type" value="Genomic_DNA"/>
</dbReference>
<organism evidence="1 2">
    <name type="scientific">Chromobacterium violaceum (strain ATCC 12472 / DSM 30191 / JCM 1249 / CCUG 213 / NBRC 12614 / NCIMB 9131 / NCTC 9757 / MK)</name>
    <dbReference type="NCBI Taxonomy" id="243365"/>
    <lineage>
        <taxon>Bacteria</taxon>
        <taxon>Pseudomonadati</taxon>
        <taxon>Pseudomonadota</taxon>
        <taxon>Betaproteobacteria</taxon>
        <taxon>Neisseriales</taxon>
        <taxon>Chromobacteriaceae</taxon>
        <taxon>Chromobacterium</taxon>
    </lineage>
</organism>
<dbReference type="KEGG" id="cvi:CV_1969"/>
<reference evidence="1 2" key="1">
    <citation type="journal article" date="2003" name="Proc. Natl. Acad. Sci. U.S.A.">
        <title>The complete genome sequence of Chromobacterium violaceum reveals remarkable and exploitable bacterial adaptability.</title>
        <authorList>
            <person name="Vasconcelos A.T.R."/>
            <person name="de Almeida D.F."/>
            <person name="Almeida F.C."/>
            <person name="de Almeida L.G.P."/>
            <person name="de Almeida R."/>
            <person name="Goncalves J.A.A."/>
            <person name="Andrade E.M."/>
            <person name="Antonio R.V."/>
            <person name="Araripe J."/>
            <person name="de Araujo M.F.F."/>
            <person name="Filho S.A."/>
            <person name="Azevedo V."/>
            <person name="Batista A.J."/>
            <person name="Bataus L.A.M."/>
            <person name="Batista J.S."/>
            <person name="Belo A."/>
            <person name="vander Berg C."/>
            <person name="Blamey J."/>
            <person name="Bogo M."/>
            <person name="Bonato S."/>
            <person name="Bordignon J."/>
            <person name="Brito C.A."/>
            <person name="Brocchi M."/>
            <person name="Burity H.A."/>
            <person name="Camargo A.A."/>
            <person name="Cardoso D.D.P."/>
            <person name="Carneiro N.P."/>
            <person name="Carraro D.M."/>
            <person name="Carvalho C.M.B."/>
            <person name="Cascardo J.C.M."/>
            <person name="Cavada B.S."/>
            <person name="Chueire L.M.O."/>
            <person name="Pasa T.B.C."/>
            <person name="Duran N."/>
            <person name="Fagundes N."/>
            <person name="Falcao C.L."/>
            <person name="Fantinatti F."/>
            <person name="Farias I.P."/>
            <person name="Felipe M.S.S."/>
            <person name="Ferrari L.P."/>
            <person name="Ferro J.A."/>
            <person name="Ferro M.I.T."/>
            <person name="Franco G.R."/>
            <person name="Freitas N.S.A."/>
            <person name="Furlan L.R."/>
            <person name="Gazzinelli R.T."/>
            <person name="Gomes E.A."/>
            <person name="Goncalves P.R."/>
            <person name="Grangeiro T.B."/>
            <person name="Grattapaglia D."/>
            <person name="Grisard E.C."/>
            <person name="Guimaraes C.T."/>
            <person name="Hanna E.S."/>
            <person name="Hungria M."/>
            <person name="Jardim S.N."/>
            <person name="Laurino J."/>
            <person name="Leoi L.C.T."/>
            <person name="Fassarella L."/>
            <person name="Lima A."/>
            <person name="Loureiro M.F."/>
            <person name="Lyra M.C.P."/>
            <person name="Macedo M."/>
            <person name="Madeira H.M.F."/>
            <person name="Manfio G.P."/>
            <person name="Maranhao A.Q."/>
            <person name="Martins W.S."/>
            <person name="di Mauro S.M.Z."/>
            <person name="de Medeiros S.R.B."/>
            <person name="Meissner R.D.V."/>
            <person name="Menck C.F.M."/>
            <person name="Moreira M.A.M."/>
            <person name="Nascimento F.F."/>
            <person name="Nicolas M.F."/>
            <person name="Oliveira J.G."/>
            <person name="Oliveira S.C."/>
            <person name="Paixao R.F.C."/>
            <person name="Parente J.A."/>
            <person name="Pedrosa F.O."/>
            <person name="Pena S.J.D."/>
            <person name="Perreira J.O."/>
            <person name="Perreira M."/>
            <person name="Pinto L.S.R.C."/>
            <person name="Pinto L.S."/>
            <person name="Porto J.I.R."/>
            <person name="Potrich D.P."/>
            <person name="Neto C.E.R."/>
            <person name="Reis A.M.M."/>
            <person name="Rigo L.U."/>
            <person name="Rondinelli E."/>
            <person name="dos Santos E.B.P."/>
            <person name="Santos F.R."/>
            <person name="Schneider M.P.C."/>
            <person name="Seuanez H.N."/>
            <person name="Silva A.M.R."/>
            <person name="da Silva A.L.C."/>
            <person name="Silva D.W."/>
            <person name="Silva R."/>
            <person name="Simoes I.C."/>
            <person name="Simon D."/>
            <person name="Soares C.M.A."/>
            <person name="Soares R.B.A."/>
            <person name="Souza E.M."/>
            <person name="Souza K.R.L."/>
            <person name="Souza R.C."/>
            <person name="Steffens M.B.R."/>
            <person name="Steindel M."/>
            <person name="Teixeira S.R."/>
            <person name="Urmenyi T."/>
            <person name="Vettore A."/>
            <person name="Wassem R."/>
            <person name="Zaha A."/>
            <person name="Simpson A.J.G."/>
        </authorList>
    </citation>
    <scope>NUCLEOTIDE SEQUENCE [LARGE SCALE GENOMIC DNA]</scope>
    <source>
        <strain evidence="2">ATCC 12472 / DSM 30191 / JCM 1249 / NBRC 12614 / NCIMB 9131 / NCTC 9757</strain>
    </source>
</reference>
<dbReference type="STRING" id="243365.CV_1969"/>
<dbReference type="Proteomes" id="UP000001424">
    <property type="component" value="Chromosome"/>
</dbReference>
<evidence type="ECO:0000313" key="2">
    <source>
        <dbReference type="Proteomes" id="UP000001424"/>
    </source>
</evidence>
<accession>Q7NWL4</accession>
<protein>
    <submittedName>
        <fullName evidence="1">Uncharacterized protein</fullName>
    </submittedName>
</protein>
<gene>
    <name evidence="1" type="ordered locus">CV_1969</name>
</gene>
<name>Q7NWL4_CHRVO</name>
<proteinExistence type="predicted"/>